<keyword evidence="7 10" id="KW-0472">Membrane</keyword>
<comment type="similarity">
    <text evidence="10 11">Belongs to the TonB-dependent receptor family.</text>
</comment>
<dbReference type="Gene3D" id="2.170.130.10">
    <property type="entry name" value="TonB-dependent receptor, plug domain"/>
    <property type="match status" value="1"/>
</dbReference>
<evidence type="ECO:0000256" key="1">
    <source>
        <dbReference type="ARBA" id="ARBA00004571"/>
    </source>
</evidence>
<proteinExistence type="inferred from homology"/>
<comment type="subcellular location">
    <subcellularLocation>
        <location evidence="1 10">Cell outer membrane</location>
        <topology evidence="1 10">Multi-pass membrane protein</topology>
    </subcellularLocation>
</comment>
<gene>
    <name evidence="15" type="ORF">QYS47_28520</name>
</gene>
<dbReference type="InterPro" id="IPR036942">
    <property type="entry name" value="Beta-barrel_TonB_sf"/>
</dbReference>
<evidence type="ECO:0000256" key="3">
    <source>
        <dbReference type="ARBA" id="ARBA00022452"/>
    </source>
</evidence>
<dbReference type="GO" id="GO:0044718">
    <property type="term" value="P:siderophore transmembrane transport"/>
    <property type="evidence" value="ECO:0007669"/>
    <property type="project" value="TreeGrafter"/>
</dbReference>
<dbReference type="AlphaFoldDB" id="A0AA51ZW87"/>
<dbReference type="Proteomes" id="UP001232019">
    <property type="component" value="Chromosome"/>
</dbReference>
<evidence type="ECO:0000256" key="8">
    <source>
        <dbReference type="ARBA" id="ARBA00023170"/>
    </source>
</evidence>
<dbReference type="Gene3D" id="2.40.170.20">
    <property type="entry name" value="TonB-dependent receptor, beta-barrel domain"/>
    <property type="match status" value="1"/>
</dbReference>
<keyword evidence="4 10" id="KW-0812">Transmembrane</keyword>
<evidence type="ECO:0000313" key="15">
    <source>
        <dbReference type="EMBL" id="WNB17907.1"/>
    </source>
</evidence>
<dbReference type="PROSITE" id="PS52016">
    <property type="entry name" value="TONB_DEPENDENT_REC_3"/>
    <property type="match status" value="1"/>
</dbReference>
<keyword evidence="2 10" id="KW-0813">Transport</keyword>
<feature type="domain" description="TonB-dependent receptor-like beta-barrel" evidence="13">
    <location>
        <begin position="221"/>
        <end position="642"/>
    </location>
</feature>
<reference evidence="15" key="1">
    <citation type="submission" date="2023-08" db="EMBL/GenBank/DDBJ databases">
        <title>Comparative genomics and taxonomic characterization of three novel marine species of genus Marivirga.</title>
        <authorList>
            <person name="Muhammad N."/>
            <person name="Kim S.-G."/>
        </authorList>
    </citation>
    <scope>NUCLEOTIDE SEQUENCE</scope>
    <source>
        <strain evidence="15">BKB1-2</strain>
    </source>
</reference>
<evidence type="ECO:0000256" key="7">
    <source>
        <dbReference type="ARBA" id="ARBA00023136"/>
    </source>
</evidence>
<dbReference type="GO" id="GO:0015344">
    <property type="term" value="F:siderophore uptake transmembrane transporter activity"/>
    <property type="evidence" value="ECO:0007669"/>
    <property type="project" value="TreeGrafter"/>
</dbReference>
<evidence type="ECO:0000256" key="9">
    <source>
        <dbReference type="ARBA" id="ARBA00023237"/>
    </source>
</evidence>
<organism evidence="15">
    <name type="scientific">Marivirga arenosa</name>
    <dbReference type="NCBI Taxonomy" id="3059076"/>
    <lineage>
        <taxon>Bacteria</taxon>
        <taxon>Pseudomonadati</taxon>
        <taxon>Bacteroidota</taxon>
        <taxon>Cytophagia</taxon>
        <taxon>Cytophagales</taxon>
        <taxon>Marivirgaceae</taxon>
        <taxon>Marivirga</taxon>
    </lineage>
</organism>
<evidence type="ECO:0000256" key="11">
    <source>
        <dbReference type="RuleBase" id="RU003357"/>
    </source>
</evidence>
<dbReference type="GO" id="GO:0009279">
    <property type="term" value="C:cell outer membrane"/>
    <property type="evidence" value="ECO:0007669"/>
    <property type="project" value="UniProtKB-SubCell"/>
</dbReference>
<keyword evidence="8 15" id="KW-0675">Receptor</keyword>
<evidence type="ECO:0000256" key="5">
    <source>
        <dbReference type="ARBA" id="ARBA00022729"/>
    </source>
</evidence>
<keyword evidence="5 12" id="KW-0732">Signal</keyword>
<dbReference type="InterPro" id="IPR039426">
    <property type="entry name" value="TonB-dep_rcpt-like"/>
</dbReference>
<dbReference type="EMBL" id="CP129968">
    <property type="protein sequence ID" value="WNB17907.1"/>
    <property type="molecule type" value="Genomic_DNA"/>
</dbReference>
<dbReference type="KEGG" id="marp:QYS47_28520"/>
<accession>A0AA51ZW87</accession>
<evidence type="ECO:0000259" key="13">
    <source>
        <dbReference type="Pfam" id="PF00593"/>
    </source>
</evidence>
<dbReference type="InterPro" id="IPR012910">
    <property type="entry name" value="Plug_dom"/>
</dbReference>
<keyword evidence="6 11" id="KW-0798">TonB box</keyword>
<dbReference type="InterPro" id="IPR037066">
    <property type="entry name" value="Plug_dom_sf"/>
</dbReference>
<evidence type="ECO:0000259" key="14">
    <source>
        <dbReference type="Pfam" id="PF07715"/>
    </source>
</evidence>
<dbReference type="Pfam" id="PF00593">
    <property type="entry name" value="TonB_dep_Rec_b-barrel"/>
    <property type="match status" value="1"/>
</dbReference>
<evidence type="ECO:0000256" key="6">
    <source>
        <dbReference type="ARBA" id="ARBA00023077"/>
    </source>
</evidence>
<sequence length="677" mass="77434">MRNFLFAVITLLFISEFSIAQENEINNDSILKVVTVTGFSKGEKINRQSAPIAYLSPKELDKFSPHNPVMAWNTLPGVNLEQRAVSSYRVSIRGSSIRSPFGVRDVKVYWNGLPFTEANGSTALNLLSNTQMQELEVIKGPAGSLYGAGLGGVMQINNFPVSNYSPLEIQLSAGSFNQLNGGIKGQFETGKFKTFYAFDHQQNDGYRDHNSLNRQNYQLSTRYQINENNQLDLHLLYNDLFYEIPGGLNADQFAEDPTQARAGSEPQNSSIDQKTLFYGIGYTSFFNENLSQSTNAAGTYTWFQNPFILDYKEDQNREFALRHQWTYDMNLNTLEWKWDAGLEWQYADNSANNYGNVDGVKDTIRFADELNIDRKLFFLQTQIGIDKWEFTIGLSSNLLEYQVNRVVNAFAEPFQFTRNFDNELIPRAAIKYQWSDQNMTFASLSEGFSSPTLDEIRTNEGSINRNLQAERGRTYELGHKYYSRKIQFDATVFYAGLRETITTYTNPDGVVLFRNAGATNQLGTEIGINAVLYKNEESIIKNINSRTSYNFYEFTFDNYQQEEEDFSGNLLTGVPQHTFNQVFDFDITNQVNLNIHYRYVSEIPLRDDNTLFADPYHLVNLNAEYKLPIQAKIKLFGGMENLFDTTYSLGNDLNAFGGRYYQPAPGRNFYVGLNWKL</sequence>
<evidence type="ECO:0000256" key="4">
    <source>
        <dbReference type="ARBA" id="ARBA00022692"/>
    </source>
</evidence>
<feature type="domain" description="TonB-dependent receptor plug" evidence="14">
    <location>
        <begin position="48"/>
        <end position="153"/>
    </location>
</feature>
<protein>
    <submittedName>
        <fullName evidence="15">TonB-dependent receptor</fullName>
    </submittedName>
</protein>
<name>A0AA51ZW87_9BACT</name>
<dbReference type="Pfam" id="PF07715">
    <property type="entry name" value="Plug"/>
    <property type="match status" value="1"/>
</dbReference>
<feature type="signal peptide" evidence="12">
    <location>
        <begin position="1"/>
        <end position="20"/>
    </location>
</feature>
<dbReference type="PANTHER" id="PTHR30069:SF29">
    <property type="entry name" value="HEMOGLOBIN AND HEMOGLOBIN-HAPTOGLOBIN-BINDING PROTEIN 1-RELATED"/>
    <property type="match status" value="1"/>
</dbReference>
<dbReference type="SUPFAM" id="SSF56935">
    <property type="entry name" value="Porins"/>
    <property type="match status" value="1"/>
</dbReference>
<keyword evidence="3 10" id="KW-1134">Transmembrane beta strand</keyword>
<dbReference type="RefSeq" id="WP_322347430.1">
    <property type="nucleotide sequence ID" value="NZ_CP129968.2"/>
</dbReference>
<dbReference type="InterPro" id="IPR000531">
    <property type="entry name" value="Beta-barrel_TonB"/>
</dbReference>
<evidence type="ECO:0000256" key="12">
    <source>
        <dbReference type="SAM" id="SignalP"/>
    </source>
</evidence>
<evidence type="ECO:0000256" key="2">
    <source>
        <dbReference type="ARBA" id="ARBA00022448"/>
    </source>
</evidence>
<evidence type="ECO:0000256" key="10">
    <source>
        <dbReference type="PROSITE-ProRule" id="PRU01360"/>
    </source>
</evidence>
<dbReference type="PANTHER" id="PTHR30069">
    <property type="entry name" value="TONB-DEPENDENT OUTER MEMBRANE RECEPTOR"/>
    <property type="match status" value="1"/>
</dbReference>
<keyword evidence="9 10" id="KW-0998">Cell outer membrane</keyword>
<feature type="chain" id="PRO_5041227049" evidence="12">
    <location>
        <begin position="21"/>
        <end position="677"/>
    </location>
</feature>